<evidence type="ECO:0000256" key="1">
    <source>
        <dbReference type="ARBA" id="ARBA00022741"/>
    </source>
</evidence>
<evidence type="ECO:0000313" key="7">
    <source>
        <dbReference type="EMBL" id="GKT45210.1"/>
    </source>
</evidence>
<name>A0AA37LEQ8_9PEZI</name>
<dbReference type="InterPro" id="IPR050628">
    <property type="entry name" value="SNF2_RAD54_helicase_TF"/>
</dbReference>
<evidence type="ECO:0000256" key="2">
    <source>
        <dbReference type="ARBA" id="ARBA00022801"/>
    </source>
</evidence>
<dbReference type="InterPro" id="IPR027417">
    <property type="entry name" value="P-loop_NTPase"/>
</dbReference>
<reference evidence="7 8" key="1">
    <citation type="submission" date="2022-03" db="EMBL/GenBank/DDBJ databases">
        <title>Genome data of Colletotrichum spp.</title>
        <authorList>
            <person name="Utami Y.D."/>
            <person name="Hiruma K."/>
        </authorList>
    </citation>
    <scope>NUCLEOTIDE SEQUENCE [LARGE SCALE GENOMIC DNA]</scope>
    <source>
        <strain evidence="7 8">MAFF 239500</strain>
    </source>
</reference>
<keyword evidence="1" id="KW-0547">Nucleotide-binding</keyword>
<feature type="compositionally biased region" description="Basic and acidic residues" evidence="5">
    <location>
        <begin position="264"/>
        <end position="275"/>
    </location>
</feature>
<dbReference type="GO" id="GO:0004386">
    <property type="term" value="F:helicase activity"/>
    <property type="evidence" value="ECO:0007669"/>
    <property type="project" value="UniProtKB-KW"/>
</dbReference>
<comment type="caution">
    <text evidence="7">The sequence shown here is derived from an EMBL/GenBank/DDBJ whole genome shotgun (WGS) entry which is preliminary data.</text>
</comment>
<dbReference type="EMBL" id="BQXU01000012">
    <property type="protein sequence ID" value="GKT45210.1"/>
    <property type="molecule type" value="Genomic_DNA"/>
</dbReference>
<evidence type="ECO:0000256" key="4">
    <source>
        <dbReference type="ARBA" id="ARBA00022840"/>
    </source>
</evidence>
<evidence type="ECO:0000256" key="5">
    <source>
        <dbReference type="SAM" id="MobiDB-lite"/>
    </source>
</evidence>
<evidence type="ECO:0000259" key="6">
    <source>
        <dbReference type="PROSITE" id="PS51192"/>
    </source>
</evidence>
<dbReference type="RefSeq" id="XP_049127560.1">
    <property type="nucleotide sequence ID" value="XM_049271603.1"/>
</dbReference>
<dbReference type="InterPro" id="IPR014001">
    <property type="entry name" value="Helicase_ATP-bd"/>
</dbReference>
<gene>
    <name evidence="7" type="ORF">ColSpa_05391</name>
</gene>
<feature type="region of interest" description="Disordered" evidence="5">
    <location>
        <begin position="1"/>
        <end position="44"/>
    </location>
</feature>
<evidence type="ECO:0000256" key="3">
    <source>
        <dbReference type="ARBA" id="ARBA00022806"/>
    </source>
</evidence>
<dbReference type="PROSITE" id="PS51192">
    <property type="entry name" value="HELICASE_ATP_BIND_1"/>
    <property type="match status" value="1"/>
</dbReference>
<accession>A0AA37LEQ8</accession>
<dbReference type="GeneID" id="73326193"/>
<keyword evidence="3" id="KW-0347">Helicase</keyword>
<dbReference type="Proteomes" id="UP001055115">
    <property type="component" value="Unassembled WGS sequence"/>
</dbReference>
<feature type="compositionally biased region" description="Polar residues" evidence="5">
    <location>
        <begin position="1"/>
        <end position="10"/>
    </location>
</feature>
<protein>
    <submittedName>
        <fullName evidence="7">Transcription-associated protein 1</fullName>
    </submittedName>
</protein>
<feature type="domain" description="Helicase ATP-binding" evidence="6">
    <location>
        <begin position="415"/>
        <end position="586"/>
    </location>
</feature>
<dbReference type="GO" id="GO:0005524">
    <property type="term" value="F:ATP binding"/>
    <property type="evidence" value="ECO:0007669"/>
    <property type="project" value="UniProtKB-KW"/>
</dbReference>
<dbReference type="PANTHER" id="PTHR45626:SF17">
    <property type="entry name" value="HELICASE-LIKE TRANSCRIPTION FACTOR"/>
    <property type="match status" value="1"/>
</dbReference>
<keyword evidence="4" id="KW-0067">ATP-binding</keyword>
<dbReference type="GO" id="GO:0005634">
    <property type="term" value="C:nucleus"/>
    <property type="evidence" value="ECO:0007669"/>
    <property type="project" value="TreeGrafter"/>
</dbReference>
<dbReference type="AlphaFoldDB" id="A0AA37LEQ8"/>
<sequence length="586" mass="65873">MSATPDNQGQAKPALCMKRTPFLADDNESDTETPSHFSAARRVTHKQIQEPDVFNESVEDIINDMRNDVYMENNADPATCRSPSVESTDLFVANTREEQNGGSPPKHNIKVKSEPDLEDDSDFMIIDPADAPSDARVKWSLPRAPSVIDLDTVVKKEPLFDVEPILPAVKSHSGIEALEIRKKELQQKVLQGALSADELDEMVHVISQLSRAQSMARTGSKPKPSPFIVSPESDLQKQTFDQGNDPKPRPKRKAPIEDASGYWARREKKEREQEAKGPGQQGSIHNTSRKSKRARVALNKGNDSDDEDLDRMIHSMLKPYDAIQHRADQGDLPAAPTITATRREDQLKQMREAASEYFDKKVLIAQKKELREATKSWGPRAVRCRNGGWEVRGLLTPMMNHQLIVGAWMMGRELRTTPNKPRGGVLADAMGLGKTIETLSCIVGNQASDTLKDAGKGATLVICPSGQMISQWMSEVKKHCNKRFARSIVHFKAGNKMDIDLLASFNIVFASYHQLRDSIPSVKEREEMHRQLKDPDEYRKWLQEQTGVLHCIEWHRVVLDEAHFIKNHLTHGEFHLIPFNTAALTV</sequence>
<organism evidence="7 8">
    <name type="scientific">Colletotrichum spaethianum</name>
    <dbReference type="NCBI Taxonomy" id="700344"/>
    <lineage>
        <taxon>Eukaryota</taxon>
        <taxon>Fungi</taxon>
        <taxon>Dikarya</taxon>
        <taxon>Ascomycota</taxon>
        <taxon>Pezizomycotina</taxon>
        <taxon>Sordariomycetes</taxon>
        <taxon>Hypocreomycetidae</taxon>
        <taxon>Glomerellales</taxon>
        <taxon>Glomerellaceae</taxon>
        <taxon>Colletotrichum</taxon>
        <taxon>Colletotrichum spaethianum species complex</taxon>
    </lineage>
</organism>
<keyword evidence="2" id="KW-0378">Hydrolase</keyword>
<dbReference type="Gene3D" id="3.40.50.10810">
    <property type="entry name" value="Tandem AAA-ATPase domain"/>
    <property type="match status" value="1"/>
</dbReference>
<keyword evidence="8" id="KW-1185">Reference proteome</keyword>
<dbReference type="GO" id="GO:0008094">
    <property type="term" value="F:ATP-dependent activity, acting on DNA"/>
    <property type="evidence" value="ECO:0007669"/>
    <property type="project" value="TreeGrafter"/>
</dbReference>
<proteinExistence type="predicted"/>
<dbReference type="Pfam" id="PF00176">
    <property type="entry name" value="SNF2-rel_dom"/>
    <property type="match status" value="1"/>
</dbReference>
<dbReference type="PANTHER" id="PTHR45626">
    <property type="entry name" value="TRANSCRIPTION TERMINATION FACTOR 2-RELATED"/>
    <property type="match status" value="1"/>
</dbReference>
<dbReference type="GO" id="GO:0006281">
    <property type="term" value="P:DNA repair"/>
    <property type="evidence" value="ECO:0007669"/>
    <property type="project" value="TreeGrafter"/>
</dbReference>
<dbReference type="InterPro" id="IPR000330">
    <property type="entry name" value="SNF2_N"/>
</dbReference>
<dbReference type="SUPFAM" id="SSF52540">
    <property type="entry name" value="P-loop containing nucleoside triphosphate hydrolases"/>
    <property type="match status" value="1"/>
</dbReference>
<dbReference type="GO" id="GO:0016787">
    <property type="term" value="F:hydrolase activity"/>
    <property type="evidence" value="ECO:0007669"/>
    <property type="project" value="UniProtKB-KW"/>
</dbReference>
<evidence type="ECO:0000313" key="8">
    <source>
        <dbReference type="Proteomes" id="UP001055115"/>
    </source>
</evidence>
<dbReference type="InterPro" id="IPR038718">
    <property type="entry name" value="SNF2-like_sf"/>
</dbReference>
<feature type="region of interest" description="Disordered" evidence="5">
    <location>
        <begin position="214"/>
        <end position="307"/>
    </location>
</feature>